<gene>
    <name evidence="1" type="ORF">S12H4_46463</name>
</gene>
<protein>
    <submittedName>
        <fullName evidence="1">Uncharacterized protein</fullName>
    </submittedName>
</protein>
<sequence length="54" mass="6163">RCGAVYDDEGKPRFMVKFCECGEMRFDGLVSKEEGKGKVGEWIPVPLKLVKERD</sequence>
<organism evidence="1">
    <name type="scientific">marine sediment metagenome</name>
    <dbReference type="NCBI Taxonomy" id="412755"/>
    <lineage>
        <taxon>unclassified sequences</taxon>
        <taxon>metagenomes</taxon>
        <taxon>ecological metagenomes</taxon>
    </lineage>
</organism>
<feature type="non-terminal residue" evidence="1">
    <location>
        <position position="1"/>
    </location>
</feature>
<dbReference type="AlphaFoldDB" id="X1UEH1"/>
<comment type="caution">
    <text evidence="1">The sequence shown here is derived from an EMBL/GenBank/DDBJ whole genome shotgun (WGS) entry which is preliminary data.</text>
</comment>
<proteinExistence type="predicted"/>
<reference evidence="1" key="1">
    <citation type="journal article" date="2014" name="Front. Microbiol.">
        <title>High frequency of phylogenetically diverse reductive dehalogenase-homologous genes in deep subseafloor sedimentary metagenomes.</title>
        <authorList>
            <person name="Kawai M."/>
            <person name="Futagami T."/>
            <person name="Toyoda A."/>
            <person name="Takaki Y."/>
            <person name="Nishi S."/>
            <person name="Hori S."/>
            <person name="Arai W."/>
            <person name="Tsubouchi T."/>
            <person name="Morono Y."/>
            <person name="Uchiyama I."/>
            <person name="Ito T."/>
            <person name="Fujiyama A."/>
            <person name="Inagaki F."/>
            <person name="Takami H."/>
        </authorList>
    </citation>
    <scope>NUCLEOTIDE SEQUENCE</scope>
    <source>
        <strain evidence="1">Expedition CK06-06</strain>
    </source>
</reference>
<evidence type="ECO:0000313" key="1">
    <source>
        <dbReference type="EMBL" id="GAJ15914.1"/>
    </source>
</evidence>
<dbReference type="EMBL" id="BARW01028832">
    <property type="protein sequence ID" value="GAJ15914.1"/>
    <property type="molecule type" value="Genomic_DNA"/>
</dbReference>
<name>X1UEH1_9ZZZZ</name>
<accession>X1UEH1</accession>